<reference evidence="14 15" key="1">
    <citation type="submission" date="2023-11" db="EMBL/GenBank/DDBJ databases">
        <title>Paucibacter sp. nov., isolated from fresh soil in Korea.</title>
        <authorList>
            <person name="Le N.T.T."/>
        </authorList>
    </citation>
    <scope>NUCLEOTIDE SEQUENCE [LARGE SCALE GENOMIC DNA]</scope>
    <source>
        <strain evidence="14 15">R3-3</strain>
    </source>
</reference>
<keyword evidence="9" id="KW-0902">Two-component regulatory system</keyword>
<evidence type="ECO:0000313" key="14">
    <source>
        <dbReference type="EMBL" id="MDY0743191.1"/>
    </source>
</evidence>
<evidence type="ECO:0000256" key="10">
    <source>
        <dbReference type="ARBA" id="ARBA00023136"/>
    </source>
</evidence>
<evidence type="ECO:0000259" key="12">
    <source>
        <dbReference type="PROSITE" id="PS50109"/>
    </source>
</evidence>
<evidence type="ECO:0000256" key="4">
    <source>
        <dbReference type="ARBA" id="ARBA00022553"/>
    </source>
</evidence>
<feature type="domain" description="HAMP" evidence="13">
    <location>
        <begin position="191"/>
        <end position="241"/>
    </location>
</feature>
<dbReference type="InterPro" id="IPR003594">
    <property type="entry name" value="HATPase_dom"/>
</dbReference>
<comment type="caution">
    <text evidence="14">The sequence shown here is derived from an EMBL/GenBank/DDBJ whole genome shotgun (WGS) entry which is preliminary data.</text>
</comment>
<keyword evidence="6 11" id="KW-0812">Transmembrane</keyword>
<dbReference type="SMART" id="SM00388">
    <property type="entry name" value="HisKA"/>
    <property type="match status" value="1"/>
</dbReference>
<dbReference type="Pfam" id="PF02518">
    <property type="entry name" value="HATPase_c"/>
    <property type="match status" value="1"/>
</dbReference>
<evidence type="ECO:0000256" key="2">
    <source>
        <dbReference type="ARBA" id="ARBA00004370"/>
    </source>
</evidence>
<protein>
    <recommendedName>
        <fullName evidence="3">histidine kinase</fullName>
        <ecNumber evidence="3">2.7.13.3</ecNumber>
    </recommendedName>
</protein>
<dbReference type="PROSITE" id="PS50885">
    <property type="entry name" value="HAMP"/>
    <property type="match status" value="1"/>
</dbReference>
<keyword evidence="5 14" id="KW-0808">Transferase</keyword>
<dbReference type="PANTHER" id="PTHR45436:SF1">
    <property type="entry name" value="SENSOR PROTEIN QSEC"/>
    <property type="match status" value="1"/>
</dbReference>
<evidence type="ECO:0000256" key="9">
    <source>
        <dbReference type="ARBA" id="ARBA00023012"/>
    </source>
</evidence>
<evidence type="ECO:0000256" key="5">
    <source>
        <dbReference type="ARBA" id="ARBA00022679"/>
    </source>
</evidence>
<dbReference type="GO" id="GO:0004673">
    <property type="term" value="F:protein histidine kinase activity"/>
    <property type="evidence" value="ECO:0007669"/>
    <property type="project" value="UniProtKB-EC"/>
</dbReference>
<feature type="domain" description="Histidine kinase" evidence="12">
    <location>
        <begin position="249"/>
        <end position="472"/>
    </location>
</feature>
<feature type="transmembrane region" description="Helical" evidence="11">
    <location>
        <begin position="169"/>
        <end position="189"/>
    </location>
</feature>
<keyword evidence="15" id="KW-1185">Reference proteome</keyword>
<sequence length="472" mass="51891">MKTTKPSLRWRLLLWLLLPMSLFVGICAALSWRNATALADYVQDHDLLSSAQVLSDRLIWEGDNIAATVPPSALSLFASPERDQVFLSVSAHEDGRLLAGSADFPRPPKSTASGEPQWYDTEFQGRPLRVVFTQRSMYELGSAQMVDIAVGKTTGSHDAMRLKLWWPSVVYLLVALLLAGAIATLALTLELRPLMRLSRQLRRKDPLHLDMAIDTDGLHRELRPVADTLNAFTEQLRAHSEAQRRFIADAAHQLRTPLAMQASQIEFARYTRAHRKDEDWTSRRADMDAMWREMQASNRRLVAVTNKLLLLAQAEQPDAAVAPEPVDLAALALHVLEQLAALADRRNIDLGLEAPDGPLVVRAQPALLDALVANLVDNALRYTDEGGRVTVGLAKLDNGEVQLTVDDNGPGIAAALREQVFERFFRAAPGTEGTGLGLAIVREAARACGARVTLEDRPDGGRGLRVRVVLAG</sequence>
<dbReference type="Gene3D" id="3.30.565.10">
    <property type="entry name" value="Histidine kinase-like ATPase, C-terminal domain"/>
    <property type="match status" value="1"/>
</dbReference>
<name>A0ABU5DBJ3_9BURK</name>
<dbReference type="PRINTS" id="PR00344">
    <property type="entry name" value="BCTRLSENSOR"/>
</dbReference>
<keyword evidence="10 11" id="KW-0472">Membrane</keyword>
<evidence type="ECO:0000256" key="7">
    <source>
        <dbReference type="ARBA" id="ARBA00022777"/>
    </source>
</evidence>
<dbReference type="Proteomes" id="UP001285263">
    <property type="component" value="Unassembled WGS sequence"/>
</dbReference>
<evidence type="ECO:0000256" key="11">
    <source>
        <dbReference type="SAM" id="Phobius"/>
    </source>
</evidence>
<evidence type="ECO:0000256" key="3">
    <source>
        <dbReference type="ARBA" id="ARBA00012438"/>
    </source>
</evidence>
<keyword evidence="4" id="KW-0597">Phosphoprotein</keyword>
<dbReference type="SUPFAM" id="SSF47384">
    <property type="entry name" value="Homodimeric domain of signal transducing histidine kinase"/>
    <property type="match status" value="1"/>
</dbReference>
<dbReference type="CDD" id="cd00075">
    <property type="entry name" value="HATPase"/>
    <property type="match status" value="1"/>
</dbReference>
<dbReference type="InterPro" id="IPR003660">
    <property type="entry name" value="HAMP_dom"/>
</dbReference>
<dbReference type="CDD" id="cd00082">
    <property type="entry name" value="HisKA"/>
    <property type="match status" value="1"/>
</dbReference>
<dbReference type="SMART" id="SM00387">
    <property type="entry name" value="HATPase_c"/>
    <property type="match status" value="1"/>
</dbReference>
<dbReference type="PANTHER" id="PTHR45436">
    <property type="entry name" value="SENSOR HISTIDINE KINASE YKOH"/>
    <property type="match status" value="1"/>
</dbReference>
<feature type="transmembrane region" description="Helical" evidence="11">
    <location>
        <begin position="12"/>
        <end position="32"/>
    </location>
</feature>
<dbReference type="EC" id="2.7.13.3" evidence="3"/>
<evidence type="ECO:0000256" key="8">
    <source>
        <dbReference type="ARBA" id="ARBA00022989"/>
    </source>
</evidence>
<dbReference type="Pfam" id="PF08521">
    <property type="entry name" value="2CSK_N"/>
    <property type="match status" value="1"/>
</dbReference>
<organism evidence="14 15">
    <name type="scientific">Roseateles agri</name>
    <dbReference type="NCBI Taxonomy" id="3098619"/>
    <lineage>
        <taxon>Bacteria</taxon>
        <taxon>Pseudomonadati</taxon>
        <taxon>Pseudomonadota</taxon>
        <taxon>Betaproteobacteria</taxon>
        <taxon>Burkholderiales</taxon>
        <taxon>Sphaerotilaceae</taxon>
        <taxon>Roseateles</taxon>
    </lineage>
</organism>
<comment type="subcellular location">
    <subcellularLocation>
        <location evidence="2">Membrane</location>
    </subcellularLocation>
</comment>
<accession>A0ABU5DBJ3</accession>
<dbReference type="InterPro" id="IPR003661">
    <property type="entry name" value="HisK_dim/P_dom"/>
</dbReference>
<dbReference type="Pfam" id="PF00512">
    <property type="entry name" value="HisKA"/>
    <property type="match status" value="1"/>
</dbReference>
<dbReference type="PROSITE" id="PS50109">
    <property type="entry name" value="HIS_KIN"/>
    <property type="match status" value="1"/>
</dbReference>
<dbReference type="RefSeq" id="WP_320421045.1">
    <property type="nucleotide sequence ID" value="NZ_JAXCLA010000001.1"/>
</dbReference>
<evidence type="ECO:0000313" key="15">
    <source>
        <dbReference type="Proteomes" id="UP001285263"/>
    </source>
</evidence>
<dbReference type="InterPro" id="IPR004358">
    <property type="entry name" value="Sig_transdc_His_kin-like_C"/>
</dbReference>
<keyword evidence="7 14" id="KW-0418">Kinase</keyword>
<dbReference type="InterPro" id="IPR036890">
    <property type="entry name" value="HATPase_C_sf"/>
</dbReference>
<evidence type="ECO:0000259" key="13">
    <source>
        <dbReference type="PROSITE" id="PS50885"/>
    </source>
</evidence>
<dbReference type="InterPro" id="IPR050428">
    <property type="entry name" value="TCS_sensor_his_kinase"/>
</dbReference>
<evidence type="ECO:0000256" key="1">
    <source>
        <dbReference type="ARBA" id="ARBA00000085"/>
    </source>
</evidence>
<dbReference type="EMBL" id="JAXCLA010000001">
    <property type="protein sequence ID" value="MDY0743191.1"/>
    <property type="molecule type" value="Genomic_DNA"/>
</dbReference>
<keyword evidence="8 11" id="KW-1133">Transmembrane helix</keyword>
<gene>
    <name evidence="14" type="ORF">SNE35_01670</name>
</gene>
<dbReference type="InterPro" id="IPR036097">
    <property type="entry name" value="HisK_dim/P_sf"/>
</dbReference>
<comment type="catalytic activity">
    <reaction evidence="1">
        <text>ATP + protein L-histidine = ADP + protein N-phospho-L-histidine.</text>
        <dbReference type="EC" id="2.7.13.3"/>
    </reaction>
</comment>
<dbReference type="InterPro" id="IPR013727">
    <property type="entry name" value="2CSK_N"/>
</dbReference>
<dbReference type="Gene3D" id="1.10.287.130">
    <property type="match status" value="1"/>
</dbReference>
<dbReference type="InterPro" id="IPR005467">
    <property type="entry name" value="His_kinase_dom"/>
</dbReference>
<dbReference type="SUPFAM" id="SSF55874">
    <property type="entry name" value="ATPase domain of HSP90 chaperone/DNA topoisomerase II/histidine kinase"/>
    <property type="match status" value="1"/>
</dbReference>
<evidence type="ECO:0000256" key="6">
    <source>
        <dbReference type="ARBA" id="ARBA00022692"/>
    </source>
</evidence>
<proteinExistence type="predicted"/>